<feature type="domain" description="Membrane transport protein MMPL" evidence="7">
    <location>
        <begin position="94"/>
        <end position="377"/>
    </location>
</feature>
<keyword evidence="4 6" id="KW-1133">Transmembrane helix</keyword>
<feature type="transmembrane region" description="Helical" evidence="6">
    <location>
        <begin position="214"/>
        <end position="235"/>
    </location>
</feature>
<dbReference type="AlphaFoldDB" id="A0A9W6V7V8"/>
<dbReference type="GO" id="GO:0005886">
    <property type="term" value="C:plasma membrane"/>
    <property type="evidence" value="ECO:0007669"/>
    <property type="project" value="UniProtKB-SubCell"/>
</dbReference>
<dbReference type="EMBL" id="BSSD01000006">
    <property type="protein sequence ID" value="GLW93200.1"/>
    <property type="molecule type" value="Genomic_DNA"/>
</dbReference>
<dbReference type="PANTHER" id="PTHR33406:SF13">
    <property type="entry name" value="MEMBRANE PROTEIN YDFJ"/>
    <property type="match status" value="1"/>
</dbReference>
<evidence type="ECO:0000313" key="9">
    <source>
        <dbReference type="Proteomes" id="UP001165042"/>
    </source>
</evidence>
<evidence type="ECO:0000256" key="1">
    <source>
        <dbReference type="ARBA" id="ARBA00004651"/>
    </source>
</evidence>
<feature type="transmembrane region" description="Helical" evidence="6">
    <location>
        <begin position="377"/>
        <end position="396"/>
    </location>
</feature>
<evidence type="ECO:0000256" key="6">
    <source>
        <dbReference type="SAM" id="Phobius"/>
    </source>
</evidence>
<feature type="transmembrane region" description="Helical" evidence="6">
    <location>
        <begin position="565"/>
        <end position="586"/>
    </location>
</feature>
<comment type="subcellular location">
    <subcellularLocation>
        <location evidence="1">Cell membrane</location>
        <topology evidence="1">Multi-pass membrane protein</topology>
    </subcellularLocation>
</comment>
<feature type="domain" description="Membrane transport protein MMPL" evidence="7">
    <location>
        <begin position="408"/>
        <end position="714"/>
    </location>
</feature>
<evidence type="ECO:0000256" key="4">
    <source>
        <dbReference type="ARBA" id="ARBA00022989"/>
    </source>
</evidence>
<gene>
    <name evidence="8" type="ORF">Aglo03_40160</name>
</gene>
<evidence type="ECO:0000259" key="7">
    <source>
        <dbReference type="Pfam" id="PF03176"/>
    </source>
</evidence>
<keyword evidence="2" id="KW-1003">Cell membrane</keyword>
<evidence type="ECO:0000256" key="5">
    <source>
        <dbReference type="ARBA" id="ARBA00023136"/>
    </source>
</evidence>
<evidence type="ECO:0000256" key="2">
    <source>
        <dbReference type="ARBA" id="ARBA00022475"/>
    </source>
</evidence>
<sequence>MDGSRGPVAERMASWSARHRTAAILGWLGFVVLALVAGMAIGGKDAVNLPPGEGGRAQAALNAQDEYRRYHENVLIQAKEPGGPDFADSPELVSAARDLVARLRARPEAVSDIKSPQDSGYLSADRKSGLVSFTVNWPLEQFEQHVKTATEVVDAVAAEHPGIRVAQAGDRTLTSAVDAAVKADLHRSHLLSLPFVLIILLVVFGSLVAAGIPVLLTITGIAGALSLVALVGKVIPINSAVSALILLVGVAVGIDYSLFYLRRYREERHGGSDVATALRTTARTSGHVVLFSGATVILCLSGLLFTGLGVFVGATIGLALVVGMAMIASVTVLPAVLASARDRVDKGRIPWLGRSRTAARESRFWTAVALKVAKRPAVWGGLGVLVLLLISAPALGMRLQDAASVDSLPRDVPTVDSAIRMGEAFPGVPVPAQVVVWRPDGTPVDTTEVRAAIEGLHGQIAASDGLLAEPFTVDRVGDALVIRMPLAGSSTDRDSIRALELLRTRVIPETIGRLDGVDAAVTGKTAMAADFTEKLRDNTWVVFTFVLVVSLLLLLLVFRSPAIPVLSILLNLLSIGSAYGVVTWVFQAGNLSGALGFTPYGGVMTWLPLFMFVVLFGLSTDYHIFVLSRIRERWLAGTGAREAVVSGIGHSAGVVSSAAVIMVVVFSVFVTLTSVENKMLGVGLAVAVAIDATVVRGVLLPAALTLLGERAWGRRAGAGITRRTPRP</sequence>
<accession>A0A9W6V7V8</accession>
<dbReference type="InterPro" id="IPR050545">
    <property type="entry name" value="Mycobact_MmpL"/>
</dbReference>
<protein>
    <submittedName>
        <fullName evidence="8">Exporter</fullName>
    </submittedName>
</protein>
<evidence type="ECO:0000313" key="8">
    <source>
        <dbReference type="EMBL" id="GLW93200.1"/>
    </source>
</evidence>
<feature type="transmembrane region" description="Helical" evidence="6">
    <location>
        <begin position="682"/>
        <end position="707"/>
    </location>
</feature>
<dbReference type="InterPro" id="IPR004869">
    <property type="entry name" value="MMPL_dom"/>
</dbReference>
<feature type="transmembrane region" description="Helical" evidence="6">
    <location>
        <begin position="21"/>
        <end position="41"/>
    </location>
</feature>
<dbReference type="Pfam" id="PF03176">
    <property type="entry name" value="MMPL"/>
    <property type="match status" value="2"/>
</dbReference>
<feature type="transmembrane region" description="Helical" evidence="6">
    <location>
        <begin position="648"/>
        <end position="670"/>
    </location>
</feature>
<organism evidence="8 9">
    <name type="scientific">Actinokineospora globicatena</name>
    <dbReference type="NCBI Taxonomy" id="103729"/>
    <lineage>
        <taxon>Bacteria</taxon>
        <taxon>Bacillati</taxon>
        <taxon>Actinomycetota</taxon>
        <taxon>Actinomycetes</taxon>
        <taxon>Pseudonocardiales</taxon>
        <taxon>Pseudonocardiaceae</taxon>
        <taxon>Actinokineospora</taxon>
    </lineage>
</organism>
<evidence type="ECO:0000256" key="3">
    <source>
        <dbReference type="ARBA" id="ARBA00022692"/>
    </source>
</evidence>
<dbReference type="SUPFAM" id="SSF82866">
    <property type="entry name" value="Multidrug efflux transporter AcrB transmembrane domain"/>
    <property type="match status" value="2"/>
</dbReference>
<dbReference type="PANTHER" id="PTHR33406">
    <property type="entry name" value="MEMBRANE PROTEIN MJ1562-RELATED"/>
    <property type="match status" value="1"/>
</dbReference>
<feature type="transmembrane region" description="Helical" evidence="6">
    <location>
        <begin position="190"/>
        <end position="209"/>
    </location>
</feature>
<feature type="transmembrane region" description="Helical" evidence="6">
    <location>
        <begin position="318"/>
        <end position="338"/>
    </location>
</feature>
<keyword evidence="5 6" id="KW-0472">Membrane</keyword>
<dbReference type="RefSeq" id="WP_285611564.1">
    <property type="nucleotide sequence ID" value="NZ_BSSD01000006.1"/>
</dbReference>
<proteinExistence type="predicted"/>
<name>A0A9W6V7V8_9PSEU</name>
<feature type="transmembrane region" description="Helical" evidence="6">
    <location>
        <begin position="606"/>
        <end position="627"/>
    </location>
</feature>
<dbReference type="Proteomes" id="UP001165042">
    <property type="component" value="Unassembled WGS sequence"/>
</dbReference>
<dbReference type="Gene3D" id="1.20.1640.10">
    <property type="entry name" value="Multidrug efflux transporter AcrB transmembrane domain"/>
    <property type="match status" value="2"/>
</dbReference>
<reference evidence="8" key="1">
    <citation type="submission" date="2023-02" db="EMBL/GenBank/DDBJ databases">
        <title>Actinokineospora globicatena NBRC 15670.</title>
        <authorList>
            <person name="Ichikawa N."/>
            <person name="Sato H."/>
            <person name="Tonouchi N."/>
        </authorList>
    </citation>
    <scope>NUCLEOTIDE SEQUENCE</scope>
    <source>
        <strain evidence="8">NBRC 15670</strain>
    </source>
</reference>
<feature type="transmembrane region" description="Helical" evidence="6">
    <location>
        <begin position="241"/>
        <end position="261"/>
    </location>
</feature>
<keyword evidence="9" id="KW-1185">Reference proteome</keyword>
<keyword evidence="3 6" id="KW-0812">Transmembrane</keyword>
<comment type="caution">
    <text evidence="8">The sequence shown here is derived from an EMBL/GenBank/DDBJ whole genome shotgun (WGS) entry which is preliminary data.</text>
</comment>
<feature type="transmembrane region" description="Helical" evidence="6">
    <location>
        <begin position="540"/>
        <end position="558"/>
    </location>
</feature>
<feature type="transmembrane region" description="Helical" evidence="6">
    <location>
        <begin position="288"/>
        <end position="312"/>
    </location>
</feature>